<evidence type="ECO:0000256" key="2">
    <source>
        <dbReference type="SAM" id="MobiDB-lite"/>
    </source>
</evidence>
<dbReference type="SUPFAM" id="SSF48350">
    <property type="entry name" value="GTPase activation domain, GAP"/>
    <property type="match status" value="1"/>
</dbReference>
<feature type="compositionally biased region" description="Polar residues" evidence="2">
    <location>
        <begin position="40"/>
        <end position="66"/>
    </location>
</feature>
<keyword evidence="5" id="KW-1185">Reference proteome</keyword>
<evidence type="ECO:0000313" key="4">
    <source>
        <dbReference type="EMBL" id="CEJ95081.1"/>
    </source>
</evidence>
<feature type="domain" description="Rho-GAP" evidence="3">
    <location>
        <begin position="361"/>
        <end position="552"/>
    </location>
</feature>
<dbReference type="PANTHER" id="PTHR23176:SF125">
    <property type="entry name" value="GTPASE ACTIVATOR (BEM2), PUTATIVE (AFU_ORTHOLOGUE AFUA_7G04450)-RELATED"/>
    <property type="match status" value="1"/>
</dbReference>
<dbReference type="AlphaFoldDB" id="A0A0A1TDG5"/>
<feature type="compositionally biased region" description="Polar residues" evidence="2">
    <location>
        <begin position="288"/>
        <end position="299"/>
    </location>
</feature>
<dbReference type="OrthoDB" id="185175at2759"/>
<dbReference type="PROSITE" id="PS50238">
    <property type="entry name" value="RHOGAP"/>
    <property type="match status" value="1"/>
</dbReference>
<organism evidence="4 5">
    <name type="scientific">[Torrubiella] hemipterigena</name>
    <dbReference type="NCBI Taxonomy" id="1531966"/>
    <lineage>
        <taxon>Eukaryota</taxon>
        <taxon>Fungi</taxon>
        <taxon>Dikarya</taxon>
        <taxon>Ascomycota</taxon>
        <taxon>Pezizomycotina</taxon>
        <taxon>Sordariomycetes</taxon>
        <taxon>Hypocreomycetidae</taxon>
        <taxon>Hypocreales</taxon>
        <taxon>Clavicipitaceae</taxon>
        <taxon>Clavicipitaceae incertae sedis</taxon>
        <taxon>'Torrubiella' clade</taxon>
    </lineage>
</organism>
<proteinExistence type="predicted"/>
<dbReference type="EMBL" id="CDHN01000008">
    <property type="protein sequence ID" value="CEJ95081.1"/>
    <property type="molecule type" value="Genomic_DNA"/>
</dbReference>
<feature type="region of interest" description="Disordered" evidence="2">
    <location>
        <begin position="40"/>
        <end position="299"/>
    </location>
</feature>
<dbReference type="GO" id="GO:0007165">
    <property type="term" value="P:signal transduction"/>
    <property type="evidence" value="ECO:0007669"/>
    <property type="project" value="InterPro"/>
</dbReference>
<accession>A0A0A1TDG5</accession>
<dbReference type="InterPro" id="IPR000198">
    <property type="entry name" value="RhoGAP_dom"/>
</dbReference>
<dbReference type="SMART" id="SM00324">
    <property type="entry name" value="RhoGAP"/>
    <property type="match status" value="1"/>
</dbReference>
<evidence type="ECO:0000313" key="5">
    <source>
        <dbReference type="Proteomes" id="UP000039046"/>
    </source>
</evidence>
<feature type="compositionally biased region" description="Low complexity" evidence="2">
    <location>
        <begin position="176"/>
        <end position="187"/>
    </location>
</feature>
<dbReference type="GO" id="GO:0005938">
    <property type="term" value="C:cell cortex"/>
    <property type="evidence" value="ECO:0007669"/>
    <property type="project" value="UniProtKB-ARBA"/>
</dbReference>
<feature type="compositionally biased region" description="Basic residues" evidence="2">
    <location>
        <begin position="200"/>
        <end position="214"/>
    </location>
</feature>
<dbReference type="CDD" id="cd00159">
    <property type="entry name" value="RhoGAP"/>
    <property type="match status" value="1"/>
</dbReference>
<gene>
    <name evidence="4" type="ORF">VHEMI10584</name>
</gene>
<dbReference type="Gene3D" id="1.10.555.10">
    <property type="entry name" value="Rho GTPase activation protein"/>
    <property type="match status" value="1"/>
</dbReference>
<evidence type="ECO:0000256" key="1">
    <source>
        <dbReference type="ARBA" id="ARBA00022468"/>
    </source>
</evidence>
<dbReference type="HOGENOM" id="CLU_017095_1_0_1"/>
<reference evidence="4 5" key="1">
    <citation type="journal article" date="2015" name="Genome Announc.">
        <title>Draft Genome Sequence and Gene Annotation of the Entomopathogenic Fungus Verticillium hemipterigenum.</title>
        <authorList>
            <person name="Horn F."/>
            <person name="Habel A."/>
            <person name="Scharf D.H."/>
            <person name="Dworschak J."/>
            <person name="Brakhage A.A."/>
            <person name="Guthke R."/>
            <person name="Hertweck C."/>
            <person name="Linde J."/>
        </authorList>
    </citation>
    <scope>NUCLEOTIDE SEQUENCE [LARGE SCALE GENOMIC DNA]</scope>
</reference>
<dbReference type="STRING" id="1531966.A0A0A1TDG5"/>
<keyword evidence="1" id="KW-0343">GTPase activation</keyword>
<protein>
    <recommendedName>
        <fullName evidence="3">Rho-GAP domain-containing protein</fullName>
    </recommendedName>
</protein>
<feature type="compositionally biased region" description="Basic and acidic residues" evidence="2">
    <location>
        <begin position="269"/>
        <end position="287"/>
    </location>
</feature>
<feature type="region of interest" description="Disordered" evidence="2">
    <location>
        <begin position="556"/>
        <end position="639"/>
    </location>
</feature>
<dbReference type="InterPro" id="IPR008936">
    <property type="entry name" value="Rho_GTPase_activation_prot"/>
</dbReference>
<dbReference type="Pfam" id="PF00620">
    <property type="entry name" value="RhoGAP"/>
    <property type="match status" value="1"/>
</dbReference>
<sequence>MGRKPTPQPLNLAEQVAANNNDTLQTSASASLAALSLDTGSHFPQRSAPLPTSSSLVRPHTGTSPRQPADFLDRQYPQTALEPSAYSYPPPPPPFESSPSLPLNKATQNPTGLRRPSRSGFFSFGKGNKAVFQESTPAPIPVTADQLRSRDGPESDSVLPLDTPASEPDFQPPSLPFSSRSELSLSSAGEQDASGFAIPKKPKTKSFGRLGRTKSTRDREAEQARPLPTTVPATPSIPISYENSAPLRTAPIQQQDRAFRDMMSSASRNRSEDRAVSRDASSTKERMQSSSYKENGASTFFSGLRDSSTRAAGMFGRGLFGKNSRSGSTTEKESAIDDEHYEIKVINLPLVEQTRKTRISKRLESSRDKTEFWMPAFPWRAIDYLNYKGTDVEGLYRVPGSGPQIKKWQRKFDELHDVNLFEAEDLYDINIIGSMLKAWLRELPDELFPKDAQERIARECAGAEEVPQMLIDELSNLSPFNYYLLFAITCHLSLLLAHSEKNKMDFRNLCICFQPCMKIDAFCFKFLVCDWRNCWKGCKNEAQYIEEEYKLFDQPPPRGLADAREAPSVDGSASAGHETSSQRSVSAQRVPQNAKPDEVAASAGMSMDNHKNQSNNERAGTPPELRPLSPIKPLSPLGF</sequence>
<dbReference type="GO" id="GO:0005096">
    <property type="term" value="F:GTPase activator activity"/>
    <property type="evidence" value="ECO:0007669"/>
    <property type="project" value="UniProtKB-KW"/>
</dbReference>
<name>A0A0A1TDG5_9HYPO</name>
<dbReference type="InterPro" id="IPR050729">
    <property type="entry name" value="Rho-GAP"/>
</dbReference>
<evidence type="ECO:0000259" key="3">
    <source>
        <dbReference type="PROSITE" id="PS50238"/>
    </source>
</evidence>
<dbReference type="PANTHER" id="PTHR23176">
    <property type="entry name" value="RHO/RAC/CDC GTPASE-ACTIVATING PROTEIN"/>
    <property type="match status" value="1"/>
</dbReference>
<dbReference type="Proteomes" id="UP000039046">
    <property type="component" value="Unassembled WGS sequence"/>
</dbReference>
<feature type="compositionally biased region" description="Polar residues" evidence="2">
    <location>
        <begin position="577"/>
        <end position="591"/>
    </location>
</feature>